<dbReference type="RefSeq" id="WP_106624080.1">
    <property type="nucleotide sequence ID" value="NZ_CP032819.1"/>
</dbReference>
<gene>
    <name evidence="2" type="ORF">D8S85_20310</name>
</gene>
<protein>
    <recommendedName>
        <fullName evidence="1">Nucleotide modification associated domain-containing protein</fullName>
    </recommendedName>
</protein>
<dbReference type="Pfam" id="PF18754">
    <property type="entry name" value="Nmad3"/>
    <property type="match status" value="1"/>
</dbReference>
<dbReference type="OrthoDB" id="9772090at2"/>
<dbReference type="KEGG" id="buy:D8S85_20310"/>
<evidence type="ECO:0000313" key="2">
    <source>
        <dbReference type="EMBL" id="AZS31664.1"/>
    </source>
</evidence>
<dbReference type="Proteomes" id="UP000270673">
    <property type="component" value="Chromosome"/>
</dbReference>
<feature type="domain" description="Nucleotide modification associated" evidence="1">
    <location>
        <begin position="2"/>
        <end position="249"/>
    </location>
</feature>
<dbReference type="AlphaFoldDB" id="A0A3Q9IR06"/>
<evidence type="ECO:0000313" key="3">
    <source>
        <dbReference type="Proteomes" id="UP000270673"/>
    </source>
</evidence>
<reference evidence="2 3" key="1">
    <citation type="submission" date="2018-10" db="EMBL/GenBank/DDBJ databases">
        <title>Butyricimonas faecalis sp. nov., isolated from human faeces and emended description of the genus Butyricimonas.</title>
        <authorList>
            <person name="Le Roy T."/>
            <person name="Van der Smissen P."/>
            <person name="Paquot A."/>
            <person name="Delzenne N."/>
            <person name="Muccioli G."/>
            <person name="Collet J.-F."/>
            <person name="Cani P.D."/>
        </authorList>
    </citation>
    <scope>NUCLEOTIDE SEQUENCE [LARGE SCALE GENOMIC DNA]</scope>
    <source>
        <strain evidence="2 3">H184</strain>
    </source>
</reference>
<accession>A0A3Q9IR06</accession>
<keyword evidence="3" id="KW-1185">Reference proteome</keyword>
<evidence type="ECO:0000259" key="1">
    <source>
        <dbReference type="Pfam" id="PF18754"/>
    </source>
</evidence>
<dbReference type="EMBL" id="CP032819">
    <property type="protein sequence ID" value="AZS31664.1"/>
    <property type="molecule type" value="Genomic_DNA"/>
</dbReference>
<dbReference type="InterPro" id="IPR041135">
    <property type="entry name" value="Nmad3"/>
</dbReference>
<name>A0A3Q9IR06_9BACT</name>
<sequence>MKIILSRKGFDSQYGQIPSPILSDGTLLSLPIPSKMDPEVKFKDLHHGDLSYYDIIRMLSPRSSIKENHTCHLDPDIRSEVKERPMERVPSFGQEKAALRHLQNQNVGIGDVFLFFGWFRQTQYIDNRLVYTPNAPDLHVIYGYFQVGGIINRMADVPAWLKDHPHVKADRWNNPNVIFTASQRLSLCPGLPGAACFQFDNRLVLTKSGCKRSTWDLPDFFRGISISYNKNSWKEDCFVAASKGQEFVFEANDGAVEWIKNIISPEIVNSPHSIAFTMR</sequence>
<proteinExistence type="predicted"/>
<organism evidence="2 3">
    <name type="scientific">Butyricimonas faecalis</name>
    <dbReference type="NCBI Taxonomy" id="2093856"/>
    <lineage>
        <taxon>Bacteria</taxon>
        <taxon>Pseudomonadati</taxon>
        <taxon>Bacteroidota</taxon>
        <taxon>Bacteroidia</taxon>
        <taxon>Bacteroidales</taxon>
        <taxon>Odoribacteraceae</taxon>
        <taxon>Butyricimonas</taxon>
    </lineage>
</organism>